<evidence type="ECO:0000313" key="4">
    <source>
        <dbReference type="Proteomes" id="UP000523139"/>
    </source>
</evidence>
<feature type="domain" description="DUF6318" evidence="2">
    <location>
        <begin position="40"/>
        <end position="183"/>
    </location>
</feature>
<organism evidence="3 4">
    <name type="scientific">Nesterenkonia sedimenti</name>
    <dbReference type="NCBI Taxonomy" id="1463632"/>
    <lineage>
        <taxon>Bacteria</taxon>
        <taxon>Bacillati</taxon>
        <taxon>Actinomycetota</taxon>
        <taxon>Actinomycetes</taxon>
        <taxon>Micrococcales</taxon>
        <taxon>Micrococcaceae</taxon>
        <taxon>Nesterenkonia</taxon>
    </lineage>
</organism>
<reference evidence="3 4" key="1">
    <citation type="submission" date="2020-04" db="EMBL/GenBank/DDBJ databases">
        <title>Nesterenkonia sp. nov., isolated from marine sediment.</title>
        <authorList>
            <person name="Zhang G."/>
        </authorList>
    </citation>
    <scope>NUCLEOTIDE SEQUENCE [LARGE SCALE GENOMIC DNA]</scope>
    <source>
        <strain evidence="3 4">MY13</strain>
    </source>
</reference>
<accession>A0A7X8TJF5</accession>
<keyword evidence="4" id="KW-1185">Reference proteome</keyword>
<comment type="caution">
    <text evidence="3">The sequence shown here is derived from an EMBL/GenBank/DDBJ whole genome shotgun (WGS) entry which is preliminary data.</text>
</comment>
<dbReference type="AlphaFoldDB" id="A0A7X8TJF5"/>
<dbReference type="Pfam" id="PF19843">
    <property type="entry name" value="DUF6318"/>
    <property type="match status" value="1"/>
</dbReference>
<dbReference type="Proteomes" id="UP000523139">
    <property type="component" value="Unassembled WGS sequence"/>
</dbReference>
<sequence length="206" mass="23237">MLESLPAAEGTETGKEDPGESAEPDEPSGDSTDDDDAEPVPASSDGPAENWPKPEVPEEIYEPTEEGAEALIQYWFDARHYARITGDLEPLEYVSAEDCDVCDYGIAAIAEVYENNGWYVSEPEIILDSYVQLESETNATGIFGMQEPMFQTYWQEELYDEKTEDNFSGFGYSAVYVDDRWQVFDFSYLGEYDEEADEPIEDSEEL</sequence>
<gene>
    <name evidence="3" type="ORF">HGQ17_06665</name>
</gene>
<dbReference type="EMBL" id="JABAHY010000005">
    <property type="protein sequence ID" value="NLS09691.1"/>
    <property type="molecule type" value="Genomic_DNA"/>
</dbReference>
<protein>
    <recommendedName>
        <fullName evidence="2">DUF6318 domain-containing protein</fullName>
    </recommendedName>
</protein>
<dbReference type="InterPro" id="IPR046281">
    <property type="entry name" value="DUF6318"/>
</dbReference>
<feature type="region of interest" description="Disordered" evidence="1">
    <location>
        <begin position="1"/>
        <end position="55"/>
    </location>
</feature>
<evidence type="ECO:0000259" key="2">
    <source>
        <dbReference type="Pfam" id="PF19843"/>
    </source>
</evidence>
<evidence type="ECO:0000256" key="1">
    <source>
        <dbReference type="SAM" id="MobiDB-lite"/>
    </source>
</evidence>
<feature type="compositionally biased region" description="Acidic residues" evidence="1">
    <location>
        <begin position="19"/>
        <end position="38"/>
    </location>
</feature>
<dbReference type="RefSeq" id="WP_168887196.1">
    <property type="nucleotide sequence ID" value="NZ_JABAHY010000005.1"/>
</dbReference>
<evidence type="ECO:0000313" key="3">
    <source>
        <dbReference type="EMBL" id="NLS09691.1"/>
    </source>
</evidence>
<proteinExistence type="predicted"/>
<name>A0A7X8TJF5_9MICC</name>